<reference evidence="1 2" key="1">
    <citation type="submission" date="2014-09" db="EMBL/GenBank/DDBJ databases">
        <title>Draft genome of Bradyrhizobium japonicum Is-34.</title>
        <authorList>
            <person name="Tsurumaru H."/>
            <person name="Yamakawa T."/>
            <person name="Hashimoto S."/>
            <person name="Okizaki K."/>
            <person name="Kanesaki Y."/>
            <person name="Yoshikawa H."/>
            <person name="Yajima S."/>
        </authorList>
    </citation>
    <scope>NUCLEOTIDE SEQUENCE [LARGE SCALE GENOMIC DNA]</scope>
    <source>
        <strain evidence="1 2">Is-34</strain>
    </source>
</reference>
<evidence type="ECO:0000313" key="2">
    <source>
        <dbReference type="Proteomes" id="UP000030377"/>
    </source>
</evidence>
<dbReference type="EMBL" id="JRPN01000039">
    <property type="protein sequence ID" value="KGT73889.1"/>
    <property type="molecule type" value="Genomic_DNA"/>
</dbReference>
<sequence length="188" mass="20892">MIHAAVRQIVAGEDPFATHLLIHSADKMLIDLAKHSAAGKPAFDFTALMKPEYKHALVKLFRETYNFLKHADNDHDQTLHVGDIATSNVLQLAACIANYQALFDEVTNHMLIGFAIARLIFPDGFVRDAERPLFDQAMMGFEGYTVREFISGLNKTGVVATAFPNLVAERAEDLQDITSFLDQSLATR</sequence>
<protein>
    <submittedName>
        <fullName evidence="1">Uncharacterized protein</fullName>
    </submittedName>
</protein>
<dbReference type="Proteomes" id="UP000030377">
    <property type="component" value="Unassembled WGS sequence"/>
</dbReference>
<evidence type="ECO:0000313" key="1">
    <source>
        <dbReference type="EMBL" id="KGT73889.1"/>
    </source>
</evidence>
<organism evidence="1 2">
    <name type="scientific">Bradyrhizobium japonicum</name>
    <dbReference type="NCBI Taxonomy" id="375"/>
    <lineage>
        <taxon>Bacteria</taxon>
        <taxon>Pseudomonadati</taxon>
        <taxon>Pseudomonadota</taxon>
        <taxon>Alphaproteobacteria</taxon>
        <taxon>Hyphomicrobiales</taxon>
        <taxon>Nitrobacteraceae</taxon>
        <taxon>Bradyrhizobium</taxon>
    </lineage>
</organism>
<name>A0A0A3XKU9_BRAJP</name>
<proteinExistence type="predicted"/>
<dbReference type="AlphaFoldDB" id="A0A0A3XKU9"/>
<gene>
    <name evidence="1" type="ORF">MA20_40955</name>
</gene>
<dbReference type="RefSeq" id="WP_041960233.1">
    <property type="nucleotide sequence ID" value="NZ_JALJYT010000001.1"/>
</dbReference>
<accession>A0A0A3XKU9</accession>
<comment type="caution">
    <text evidence="1">The sequence shown here is derived from an EMBL/GenBank/DDBJ whole genome shotgun (WGS) entry which is preliminary data.</text>
</comment>